<organism evidence="2 3">
    <name type="scientific">Anaeramoeba flamelloides</name>
    <dbReference type="NCBI Taxonomy" id="1746091"/>
    <lineage>
        <taxon>Eukaryota</taxon>
        <taxon>Metamonada</taxon>
        <taxon>Anaeramoebidae</taxon>
        <taxon>Anaeramoeba</taxon>
    </lineage>
</organism>
<dbReference type="EMBL" id="JAOAOG010000116">
    <property type="protein sequence ID" value="KAJ6248139.1"/>
    <property type="molecule type" value="Genomic_DNA"/>
</dbReference>
<protein>
    <submittedName>
        <fullName evidence="2">Chascon</fullName>
    </submittedName>
</protein>
<feature type="region of interest" description="Disordered" evidence="1">
    <location>
        <begin position="130"/>
        <end position="149"/>
    </location>
</feature>
<feature type="compositionally biased region" description="Acidic residues" evidence="1">
    <location>
        <begin position="130"/>
        <end position="141"/>
    </location>
</feature>
<feature type="compositionally biased region" description="Basic residues" evidence="1">
    <location>
        <begin position="1477"/>
        <end position="1495"/>
    </location>
</feature>
<feature type="compositionally biased region" description="Acidic residues" evidence="1">
    <location>
        <begin position="1389"/>
        <end position="1403"/>
    </location>
</feature>
<feature type="compositionally biased region" description="Basic and acidic residues" evidence="1">
    <location>
        <begin position="1450"/>
        <end position="1464"/>
    </location>
</feature>
<feature type="compositionally biased region" description="Low complexity" evidence="1">
    <location>
        <begin position="1377"/>
        <end position="1388"/>
    </location>
</feature>
<gene>
    <name evidence="2" type="ORF">M0813_17797</name>
</gene>
<feature type="compositionally biased region" description="Basic and acidic residues" evidence="1">
    <location>
        <begin position="1496"/>
        <end position="1509"/>
    </location>
</feature>
<evidence type="ECO:0000313" key="3">
    <source>
        <dbReference type="Proteomes" id="UP001150062"/>
    </source>
</evidence>
<dbReference type="Proteomes" id="UP001150062">
    <property type="component" value="Unassembled WGS sequence"/>
</dbReference>
<proteinExistence type="predicted"/>
<feature type="region of interest" description="Disordered" evidence="1">
    <location>
        <begin position="335"/>
        <end position="382"/>
    </location>
</feature>
<feature type="region of interest" description="Disordered" evidence="1">
    <location>
        <begin position="1375"/>
        <end position="1509"/>
    </location>
</feature>
<dbReference type="PANTHER" id="PTHR15272:SF0">
    <property type="entry name" value="CHROMATIN ASSEMBLY FACTOR 1 SUBUNIT A"/>
    <property type="match status" value="1"/>
</dbReference>
<name>A0ABQ8YU62_9EUKA</name>
<feature type="compositionally biased region" description="Low complexity" evidence="1">
    <location>
        <begin position="1424"/>
        <end position="1444"/>
    </location>
</feature>
<feature type="compositionally biased region" description="Basic and acidic residues" evidence="1">
    <location>
        <begin position="343"/>
        <end position="382"/>
    </location>
</feature>
<evidence type="ECO:0000313" key="2">
    <source>
        <dbReference type="EMBL" id="KAJ6248139.1"/>
    </source>
</evidence>
<dbReference type="PANTHER" id="PTHR15272">
    <property type="entry name" value="CHROMATIN ASSEMBLY FACTOR 1 SUBUNIT A CAF-1 SUBUNIT A"/>
    <property type="match status" value="1"/>
</dbReference>
<accession>A0ABQ8YU62</accession>
<evidence type="ECO:0000256" key="1">
    <source>
        <dbReference type="SAM" id="MobiDB-lite"/>
    </source>
</evidence>
<sequence length="1829" mass="217564">MKKSILKISSKNLPSLIKQKSKSKKNDLLSWSHEFPFDSITEKNNEDPDFLSEKVSLFFSVGKVPFEVNLLNSIDGLDVGTLQFDRFQFNCLTTNGKILVSNYNRGMKQIFSLSQNRLWVGIILSQQEQETEQEQDEGEDDESKKKKKKKKTNEQELILKFKDETSSFIFWKTFQMYSWYQGNNIQNYPINGHILGEKMELKSIFLRLKQNSTLSFQMGCESIIKNNKILLKNNLINIIFKVNEYKIEIHFDEELKNIKNNNQLPIFPFEFLLSRYRLNYTFKLKKLKINLISNRKEKMKNWELKFIIQESQIKELIFLALENLPFISNQLNSIDNDNNTENKIQDNAKHNNEEETETETKTEKEKEKEKEKERERERERVKDDDLKNKINNANEISYHNNNEILIEYYSFYLNSQYMIFQPRSVNTLKPSYKGLYNSTSIPILNKLKQELNEKQAYEFEVMVLNSSNDSIKGNSVIKINKNNFQIILHQDKKEICKIHFNYKKNQEKILIISHPNYSHIMCIKNLLTKQYFILGTKSIYERDLITSSILKNFNKNNLIKNFKMATKNENDFLSTPKSLLLNEFSIFLNEKYLTDLGTENEKLQTKKQKNKKKYKWLNDPINTKYYLSLLNSKGIVSAVGEIILGKKHFLIQINSKQLLYDYSNYSKLFFSSKKTLFARFNLNHSKTVFIKFNSYEQRYGFELDFDEKLNNKLSYNIGNNNDNIFLNDTDKHQGGAINEKNVFKCNLLIKKKKTFIIDEKINKIIIKKNYLIIGSFTIEIDPFLRLNHGYKNENSIIILEMKSIGKYYFKFYTINERFRFVNKFYRKQGKMNKVLPSNENINSLFVSKFDDSQYSWRFDTQGMVFLPSLNDKLEFENNFQNNGLNPEKFMVQVLLNQSNNNDNYNEEEEDDDDDEDETNFKLYNRILVLNNQYLILQKNEHQTKTTNEKKGIINAELSLINLKIHEKNEQYILFLINDYLNNSMNEIAIKFKSPKDKENFLLKWEQNIKEYLKMQSLQKLSLINTVGEILITQNGLIIKTNDDGSSNNYHNHRRPRHMELLFDEFKLLQSDKDQFLKLVLQNTEFIYFLNFYTRKEKKFFFNLIHKLQKTIKYNQTMNLYKEAIKFDILQKRNNSNVETPGNLVINNHNNTLILKIEKHEIIKKISNKIIIQQHKILENILFIHLNNKKYKIKFENLKEKKNFLFLYNFFLKKNKPTSILKKIALYKIKVPIKFVNLEKDIKTNGIISLVSPDQLIIVKNNKKIKYIIDNQISIKERKKKKKKKIDEEKDLTKIRLNKRVIFIKFANGTDKDNFHMQYQKLNNYYQNKINKINNPNNNVNANVNVTVTVNGYNDDELNFNDILEFQKSRNEQTIKAYDSSNSNLSSSSEEGEEDDDDDGEEEGYGLNIKKNKKITLNDSDSGSEKNLNQSNSKSNSNSDSNLNLETEEDYTNKEMEKKKDEKEKKEKKKEKKENKEKKKKKEKKEKKEKKKKEKKEKKEKEKKGEEEKEEEKKIIEIENVYRFKIKLTKHNGEIIFPGILIFDEPFGTLKIENSNKEEEEVLWYSIDPNLQIFRNKKNRLLINLTFNDNRKDFFLLFESSLECKTAILLLKRSCDGKMFSYLVDVSHNVDDYLGVINIDGKYLRIRKRGEVDLEERNGILLDIEKIKIRKNPKKKKMIMLSTKKYVFTLQFVHIHRLDSFIKKFLLIKKQLQNDDPLLHLNLDHRTLKKKPKIIKKGEFDLYIVHSNLFKQSIELKAEIILEPKHLIIFISNGKQFKVDYKHPYTLSNIENEVFQRRLSIDKFGYWILKFEYITERDRFIQELAQKYNL</sequence>
<keyword evidence="3" id="KW-1185">Reference proteome</keyword>
<comment type="caution">
    <text evidence="2">The sequence shown here is derived from an EMBL/GenBank/DDBJ whole genome shotgun (WGS) entry which is preliminary data.</text>
</comment>
<reference evidence="2" key="1">
    <citation type="submission" date="2022-08" db="EMBL/GenBank/DDBJ databases">
        <title>Novel sulfate-reducing endosymbionts in the free-living metamonad Anaeramoeba.</title>
        <authorList>
            <person name="Jerlstrom-Hultqvist J."/>
            <person name="Cepicka I."/>
            <person name="Gallot-Lavallee L."/>
            <person name="Salas-Leiva D."/>
            <person name="Curtis B.A."/>
            <person name="Zahonova K."/>
            <person name="Pipaliya S."/>
            <person name="Dacks J."/>
            <person name="Roger A.J."/>
        </authorList>
    </citation>
    <scope>NUCLEOTIDE SEQUENCE</scope>
    <source>
        <strain evidence="2">Schooner1</strain>
    </source>
</reference>